<dbReference type="PANTHER" id="PTHR34615:SF1">
    <property type="entry name" value="PX DOMAIN-CONTAINING PROTEIN"/>
    <property type="match status" value="1"/>
</dbReference>
<proteinExistence type="predicted"/>
<protein>
    <recommendedName>
        <fullName evidence="3">DDE Tnp4 domain-containing protein</fullName>
    </recommendedName>
</protein>
<evidence type="ECO:0000256" key="2">
    <source>
        <dbReference type="ARBA" id="ARBA00022723"/>
    </source>
</evidence>
<gene>
    <name evidence="4" type="ORF">PHMEG_00027760</name>
</gene>
<dbReference type="EMBL" id="NBNE01007214">
    <property type="protein sequence ID" value="OWZ00948.1"/>
    <property type="molecule type" value="Genomic_DNA"/>
</dbReference>
<comment type="cofactor">
    <cofactor evidence="1">
        <name>a divalent metal cation</name>
        <dbReference type="ChEBI" id="CHEBI:60240"/>
    </cofactor>
</comment>
<dbReference type="Proteomes" id="UP000198211">
    <property type="component" value="Unassembled WGS sequence"/>
</dbReference>
<dbReference type="AlphaFoldDB" id="A0A225V7S6"/>
<dbReference type="GO" id="GO:0046872">
    <property type="term" value="F:metal ion binding"/>
    <property type="evidence" value="ECO:0007669"/>
    <property type="project" value="UniProtKB-KW"/>
</dbReference>
<keyword evidence="5" id="KW-1185">Reference proteome</keyword>
<comment type="caution">
    <text evidence="4">The sequence shown here is derived from an EMBL/GenBank/DDBJ whole genome shotgun (WGS) entry which is preliminary data.</text>
</comment>
<organism evidence="4 5">
    <name type="scientific">Phytophthora megakarya</name>
    <dbReference type="NCBI Taxonomy" id="4795"/>
    <lineage>
        <taxon>Eukaryota</taxon>
        <taxon>Sar</taxon>
        <taxon>Stramenopiles</taxon>
        <taxon>Oomycota</taxon>
        <taxon>Peronosporomycetes</taxon>
        <taxon>Peronosporales</taxon>
        <taxon>Peronosporaceae</taxon>
        <taxon>Phytophthora</taxon>
    </lineage>
</organism>
<sequence length="340" mass="39062">MIGYVERPVIPLVRFDLSSYTDANCELEFRFDVAGVIELYGLLRIPDEVVAVYNGKVHDRCPGIEALCIMLRRLATPMRYYDMVQNFGYSRGRLSRIFLHMIEYVHDQFSEKLYMPDRLVASRIENYCAAIKAKGAPMDGVFGFPDGTKLGICRPSPRPGGERGENLQRHCYSGHKRCHCLNYQAVTAPDGLCIHFWGPMEGRRHDTTMLRESKLIQHFRSHPETFEGRFLYGDPAYGVQDFIISGYKGNGISNDEHAFNKEMSRLRESVEWNFKCLKTLWPFIDYKRAQKIRLSPVGKIVKVAMLLTNCHNCYTGGNQISQYFGVPPPSMRAYLKDDEI</sequence>
<evidence type="ECO:0000313" key="5">
    <source>
        <dbReference type="Proteomes" id="UP000198211"/>
    </source>
</evidence>
<accession>A0A225V7S6</accession>
<name>A0A225V7S6_9STRA</name>
<feature type="domain" description="DDE Tnp4" evidence="3">
    <location>
        <begin position="146"/>
        <end position="309"/>
    </location>
</feature>
<reference evidence="5" key="1">
    <citation type="submission" date="2017-03" db="EMBL/GenBank/DDBJ databases">
        <title>Phytopthora megakarya and P. palmivora, two closely related causual agents of cacao black pod achieved similar genome size and gene model numbers by different mechanisms.</title>
        <authorList>
            <person name="Ali S."/>
            <person name="Shao J."/>
            <person name="Larry D.J."/>
            <person name="Kronmiller B."/>
            <person name="Shen D."/>
            <person name="Strem M.D."/>
            <person name="Melnick R.L."/>
            <person name="Guiltinan M.J."/>
            <person name="Tyler B.M."/>
            <person name="Meinhardt L.W."/>
            <person name="Bailey B.A."/>
        </authorList>
    </citation>
    <scope>NUCLEOTIDE SEQUENCE [LARGE SCALE GENOMIC DNA]</scope>
    <source>
        <strain evidence="5">zdho120</strain>
    </source>
</reference>
<dbReference type="Pfam" id="PF13359">
    <property type="entry name" value="DDE_Tnp_4"/>
    <property type="match status" value="1"/>
</dbReference>
<keyword evidence="2" id="KW-0479">Metal-binding</keyword>
<evidence type="ECO:0000313" key="4">
    <source>
        <dbReference type="EMBL" id="OWZ00948.1"/>
    </source>
</evidence>
<dbReference type="PANTHER" id="PTHR34615">
    <property type="entry name" value="PX DOMAIN-CONTAINING PROTEIN"/>
    <property type="match status" value="1"/>
</dbReference>
<evidence type="ECO:0000259" key="3">
    <source>
        <dbReference type="Pfam" id="PF13359"/>
    </source>
</evidence>
<dbReference type="InterPro" id="IPR027806">
    <property type="entry name" value="HARBI1_dom"/>
</dbReference>
<dbReference type="OrthoDB" id="74927at2759"/>
<evidence type="ECO:0000256" key="1">
    <source>
        <dbReference type="ARBA" id="ARBA00001968"/>
    </source>
</evidence>